<reference evidence="2" key="2">
    <citation type="submission" date="2023-04" db="EMBL/GenBank/DDBJ databases">
        <authorList>
            <person name="Bruccoleri R.E."/>
            <person name="Oakeley E.J."/>
            <person name="Faust A.-M."/>
            <person name="Dessus-Babus S."/>
            <person name="Altorfer M."/>
            <person name="Burckhardt D."/>
            <person name="Oertli M."/>
            <person name="Naumann U."/>
            <person name="Petersen F."/>
            <person name="Wong J."/>
        </authorList>
    </citation>
    <scope>NUCLEOTIDE SEQUENCE</scope>
    <source>
        <strain evidence="2">GSM-AAB239-AS_SAM_17_03QT</strain>
        <tissue evidence="2">Leaf</tissue>
    </source>
</reference>
<name>A0AAX6EPX2_IRIPA</name>
<keyword evidence="3" id="KW-1185">Reference proteome</keyword>
<dbReference type="AlphaFoldDB" id="A0AAX6EPX2"/>
<accession>A0AAX6EPX2</accession>
<evidence type="ECO:0000313" key="2">
    <source>
        <dbReference type="EMBL" id="KAJ6806053.1"/>
    </source>
</evidence>
<dbReference type="Proteomes" id="UP001140949">
    <property type="component" value="Unassembled WGS sequence"/>
</dbReference>
<evidence type="ECO:0000256" key="1">
    <source>
        <dbReference type="SAM" id="MobiDB-lite"/>
    </source>
</evidence>
<dbReference type="EMBL" id="JANAVB010035018">
    <property type="protein sequence ID" value="KAJ6806053.1"/>
    <property type="molecule type" value="Genomic_DNA"/>
</dbReference>
<feature type="compositionally biased region" description="Low complexity" evidence="1">
    <location>
        <begin position="131"/>
        <end position="148"/>
    </location>
</feature>
<evidence type="ECO:0000313" key="3">
    <source>
        <dbReference type="Proteomes" id="UP001140949"/>
    </source>
</evidence>
<comment type="caution">
    <text evidence="2">The sequence shown here is derived from an EMBL/GenBank/DDBJ whole genome shotgun (WGS) entry which is preliminary data.</text>
</comment>
<sequence>MVTEWVRLDIRQSNHQISDVCRHCHQPHHPIPPYLRQPLLLAFLLALLSFFRPPLLCQPLSDRDKIQHNEEDVAQCLSERRYKAHLPGQALLYHSNPCQPKEVVEEEVHHLAPIGEHGKGAAEWSRAGAPSEGIETSEEASGAEGLAAQPGGHLPQLGSPGSVSACSFHMPVGELRDILEGLDELVNAIALGEEDDELVNYIVAHGSKYRLV</sequence>
<gene>
    <name evidence="2" type="ORF">M6B38_177290</name>
</gene>
<feature type="region of interest" description="Disordered" evidence="1">
    <location>
        <begin position="115"/>
        <end position="158"/>
    </location>
</feature>
<organism evidence="2 3">
    <name type="scientific">Iris pallida</name>
    <name type="common">Sweet iris</name>
    <dbReference type="NCBI Taxonomy" id="29817"/>
    <lineage>
        <taxon>Eukaryota</taxon>
        <taxon>Viridiplantae</taxon>
        <taxon>Streptophyta</taxon>
        <taxon>Embryophyta</taxon>
        <taxon>Tracheophyta</taxon>
        <taxon>Spermatophyta</taxon>
        <taxon>Magnoliopsida</taxon>
        <taxon>Liliopsida</taxon>
        <taxon>Asparagales</taxon>
        <taxon>Iridaceae</taxon>
        <taxon>Iridoideae</taxon>
        <taxon>Irideae</taxon>
        <taxon>Iris</taxon>
    </lineage>
</organism>
<protein>
    <submittedName>
        <fullName evidence="2">Peroxisomal biogenesis factor 11 family protein</fullName>
    </submittedName>
</protein>
<proteinExistence type="predicted"/>
<reference evidence="2" key="1">
    <citation type="journal article" date="2023" name="GigaByte">
        <title>Genome assembly of the bearded iris, Iris pallida Lam.</title>
        <authorList>
            <person name="Bruccoleri R.E."/>
            <person name="Oakeley E.J."/>
            <person name="Faust A.M.E."/>
            <person name="Altorfer M."/>
            <person name="Dessus-Babus S."/>
            <person name="Burckhardt D."/>
            <person name="Oertli M."/>
            <person name="Naumann U."/>
            <person name="Petersen F."/>
            <person name="Wong J."/>
        </authorList>
    </citation>
    <scope>NUCLEOTIDE SEQUENCE</scope>
    <source>
        <strain evidence="2">GSM-AAB239-AS_SAM_17_03QT</strain>
    </source>
</reference>